<reference evidence="2 3" key="1">
    <citation type="submission" date="2018-07" db="EMBL/GenBank/DDBJ databases">
        <title>Section-level genome sequencing of Aspergillus section Nigri to investigate inter- and intra-species variation.</title>
        <authorList>
            <consortium name="DOE Joint Genome Institute"/>
            <person name="Vesth T.C."/>
            <person name="Nybo J.L."/>
            <person name="Theobald S."/>
            <person name="Frisvad J.C."/>
            <person name="Larsen T.O."/>
            <person name="Nielsen K.F."/>
            <person name="Hoof J.B."/>
            <person name="Brandl J."/>
            <person name="Salamov A."/>
            <person name="Riley R."/>
            <person name="Gladden J.M."/>
            <person name="Phatale P."/>
            <person name="Nielsen M.T."/>
            <person name="Lyhne E.K."/>
            <person name="Kogle M.E."/>
            <person name="Strasser K."/>
            <person name="McDonnell E."/>
            <person name="Barry K."/>
            <person name="Clum A."/>
            <person name="Chen C."/>
            <person name="Nolan M."/>
            <person name="Sandor L."/>
            <person name="Kuo A."/>
            <person name="Lipzen A."/>
            <person name="Hainaut M."/>
            <person name="Drula E."/>
            <person name="Tsang A."/>
            <person name="Magnuson J.K."/>
            <person name="Henrissat B."/>
            <person name="Wiebenga A."/>
            <person name="Simmons B.A."/>
            <person name="Makela M.R."/>
            <person name="De vries R.P."/>
            <person name="Grigoriev I.V."/>
            <person name="Mortensen U.H."/>
            <person name="Baker S.E."/>
            <person name="Andersen M.R."/>
        </authorList>
    </citation>
    <scope>NUCLEOTIDE SEQUENCE [LARGE SCALE GENOMIC DNA]</scope>
    <source>
        <strain evidence="2 3">ATCC 13496</strain>
    </source>
</reference>
<evidence type="ECO:0000313" key="2">
    <source>
        <dbReference type="EMBL" id="RDH14972.1"/>
    </source>
</evidence>
<accession>A0A370BNP4</accession>
<dbReference type="Proteomes" id="UP000253845">
    <property type="component" value="Unassembled WGS sequence"/>
</dbReference>
<feature type="compositionally biased region" description="Basic residues" evidence="1">
    <location>
        <begin position="98"/>
        <end position="116"/>
    </location>
</feature>
<dbReference type="AlphaFoldDB" id="A0A370BNP4"/>
<evidence type="ECO:0000313" key="3">
    <source>
        <dbReference type="Proteomes" id="UP000253845"/>
    </source>
</evidence>
<feature type="region of interest" description="Disordered" evidence="1">
    <location>
        <begin position="80"/>
        <end position="126"/>
    </location>
</feature>
<proteinExistence type="predicted"/>
<protein>
    <submittedName>
        <fullName evidence="2">Uncharacterized protein</fullName>
    </submittedName>
</protein>
<feature type="compositionally biased region" description="Polar residues" evidence="1">
    <location>
        <begin position="279"/>
        <end position="288"/>
    </location>
</feature>
<evidence type="ECO:0000256" key="1">
    <source>
        <dbReference type="SAM" id="MobiDB-lite"/>
    </source>
</evidence>
<dbReference type="VEuPathDB" id="FungiDB:M747DRAFT_269135"/>
<feature type="region of interest" description="Disordered" evidence="1">
    <location>
        <begin position="258"/>
        <end position="300"/>
    </location>
</feature>
<name>A0A370BNP4_ASPNG</name>
<gene>
    <name evidence="2" type="ORF">M747DRAFT_269135</name>
</gene>
<dbReference type="EMBL" id="KZ851955">
    <property type="protein sequence ID" value="RDH14972.1"/>
    <property type="molecule type" value="Genomic_DNA"/>
</dbReference>
<sequence>MAIRVYTIDELSICRNQGVRATVTATHLVFDSNSNVLFNGRECLPAFRKKPVHYPMGSTEYAWCWLECALCTMGSHCGRTPRGPGNQCSRSLQQTKRDTHKKKQRDPGKGRSRHNKATPTLDLRAQPTEYLLPVRAKSDETSTDWHDHDGIETRQLAHAYPNDAAQPERWGHGADGPVEHGLVNQTGPKKTTVGCKRRRRWRESKEKQRKEKKQKGTGSTVDQPRITCFSQPIRPGRSEIKSRMLHTAPASILRCQLRDGKGGKKGRTLGGSESAEAGRSTTGRQATGKNGFWYDSRGDDRSNRRAKEMRHISDSWTLFFLVPLFKSLHF</sequence>
<organism evidence="2 3">
    <name type="scientific">Aspergillus niger ATCC 13496</name>
    <dbReference type="NCBI Taxonomy" id="1353008"/>
    <lineage>
        <taxon>Eukaryota</taxon>
        <taxon>Fungi</taxon>
        <taxon>Dikarya</taxon>
        <taxon>Ascomycota</taxon>
        <taxon>Pezizomycotina</taxon>
        <taxon>Eurotiomycetes</taxon>
        <taxon>Eurotiomycetidae</taxon>
        <taxon>Eurotiales</taxon>
        <taxon>Aspergillaceae</taxon>
        <taxon>Aspergillus</taxon>
        <taxon>Aspergillus subgen. Circumdati</taxon>
    </lineage>
</organism>
<feature type="region of interest" description="Disordered" evidence="1">
    <location>
        <begin position="171"/>
        <end position="241"/>
    </location>
</feature>